<organism evidence="1 2">
    <name type="scientific">Muraenolepis orangiensis</name>
    <name type="common">Patagonian moray cod</name>
    <dbReference type="NCBI Taxonomy" id="630683"/>
    <lineage>
        <taxon>Eukaryota</taxon>
        <taxon>Metazoa</taxon>
        <taxon>Chordata</taxon>
        <taxon>Craniata</taxon>
        <taxon>Vertebrata</taxon>
        <taxon>Euteleostomi</taxon>
        <taxon>Actinopterygii</taxon>
        <taxon>Neopterygii</taxon>
        <taxon>Teleostei</taxon>
        <taxon>Neoteleostei</taxon>
        <taxon>Acanthomorphata</taxon>
        <taxon>Zeiogadaria</taxon>
        <taxon>Gadariae</taxon>
        <taxon>Gadiformes</taxon>
        <taxon>Muraenolepidoidei</taxon>
        <taxon>Muraenolepididae</taxon>
        <taxon>Muraenolepis</taxon>
    </lineage>
</organism>
<dbReference type="GO" id="GO:0044458">
    <property type="term" value="P:motile cilium assembly"/>
    <property type="evidence" value="ECO:0007669"/>
    <property type="project" value="TreeGrafter"/>
</dbReference>
<proteinExistence type="predicted"/>
<dbReference type="InterPro" id="IPR029676">
    <property type="entry name" value="CFAP221"/>
</dbReference>
<reference evidence="1" key="1">
    <citation type="submission" date="2022-07" db="EMBL/GenBank/DDBJ databases">
        <title>Chromosome-level genome of Muraenolepis orangiensis.</title>
        <authorList>
            <person name="Kim J."/>
        </authorList>
    </citation>
    <scope>NUCLEOTIDE SEQUENCE</scope>
    <source>
        <strain evidence="1">KU_S4_2022</strain>
        <tissue evidence="1">Muscle</tissue>
    </source>
</reference>
<dbReference type="OrthoDB" id="5538672at2759"/>
<accession>A0A9Q0D908</accession>
<dbReference type="InterPro" id="IPR013783">
    <property type="entry name" value="Ig-like_fold"/>
</dbReference>
<dbReference type="GO" id="GO:0097729">
    <property type="term" value="C:9+2 motile cilium"/>
    <property type="evidence" value="ECO:0007669"/>
    <property type="project" value="TreeGrafter"/>
</dbReference>
<dbReference type="EMBL" id="JANIIK010000119">
    <property type="protein sequence ID" value="KAJ3584031.1"/>
    <property type="molecule type" value="Genomic_DNA"/>
</dbReference>
<keyword evidence="2" id="KW-1185">Reference proteome</keyword>
<evidence type="ECO:0000313" key="2">
    <source>
        <dbReference type="Proteomes" id="UP001148018"/>
    </source>
</evidence>
<dbReference type="Proteomes" id="UP001148018">
    <property type="component" value="Unassembled WGS sequence"/>
</dbReference>
<dbReference type="AlphaFoldDB" id="A0A9Q0D908"/>
<sequence>MDVQIIPTQTKYFQTTYTKKYRLIPGLAYAVKVHFCPDEWRYFYDCVRVHCTGEENLLIPVHAYPVIDDLRFPPHVHLPCIPLGHSVSHSFPLRCSCPVDFEFQVHVVEAHEAFETPFPGFTGLIPADGEAAITVTFRPLCYGTSQTTIQLVVSQFNTKPFLCTLTGSSAPHLPAR</sequence>
<dbReference type="PANTHER" id="PTHR46500:SF1">
    <property type="entry name" value="CILIA- AND FLAGELLA-ASSOCIATED PROTEIN 221"/>
    <property type="match status" value="1"/>
</dbReference>
<dbReference type="PANTHER" id="PTHR46500">
    <property type="entry name" value="CILIA- AND FLAGELLA-ASSOCIATED PROTEIN 221"/>
    <property type="match status" value="1"/>
</dbReference>
<dbReference type="GO" id="GO:0003341">
    <property type="term" value="P:cilium movement"/>
    <property type="evidence" value="ECO:0007669"/>
    <property type="project" value="InterPro"/>
</dbReference>
<evidence type="ECO:0000313" key="1">
    <source>
        <dbReference type="EMBL" id="KAJ3584031.1"/>
    </source>
</evidence>
<name>A0A9Q0D908_9TELE</name>
<comment type="caution">
    <text evidence="1">The sequence shown here is derived from an EMBL/GenBank/DDBJ whole genome shotgun (WGS) entry which is preliminary data.</text>
</comment>
<gene>
    <name evidence="1" type="ORF">NHX12_014528</name>
</gene>
<protein>
    <submittedName>
        <fullName evidence="1">Uncharacterized protein</fullName>
    </submittedName>
</protein>
<dbReference type="Gene3D" id="2.60.40.10">
    <property type="entry name" value="Immunoglobulins"/>
    <property type="match status" value="1"/>
</dbReference>